<feature type="compositionally biased region" description="Basic and acidic residues" evidence="1">
    <location>
        <begin position="504"/>
        <end position="514"/>
    </location>
</feature>
<evidence type="ECO:0000313" key="2">
    <source>
        <dbReference type="EMBL" id="CAK6982425.1"/>
    </source>
</evidence>
<feature type="compositionally biased region" description="Basic and acidic residues" evidence="1">
    <location>
        <begin position="484"/>
        <end position="496"/>
    </location>
</feature>
<accession>A0AAV1QFZ0</accession>
<sequence length="678" mass="80203">MKEEEEDQSISERGELLDFNQNQDLDLDFNQNQNLDLDPEHHTNNLVRREESPSAATDTQRPSSNKDKSARHRARVNANAVLRANYLARRRESYQRRKRQGKITNKPAAELSKEQQKMLREKWREYQRNYRAKKRKEEMLQEDQSISQREDLLDFTDQDYYKIIMEENQDLEQHTDILVIKREDSDSATDDTQEKEEEEDQSISQREDLLDFTDQDYYKIIMEENQDLEQHTDILVIKREESDSATTDTQRPLSNKEKVARHRARVNANAVLRANYLARRRESYQRRKRQGKITNKPAAELSKDQQKMLREKWRENKRNHRAKKREEEMLQEDQSISQREDLLDFTDQDYYKIIMEDNQDLEQHTDILVIKREDSDSASSDTQEIEDSGSYSTYTVDGSNSPPCWFPLDIKQEEEEEEEQSISQRGDLLDPEHHTDNPVIKIEESDSAPTDTQWSPDIKQEEEEQSISQSGDLLDFNQNQNQTLEHHIDITVKEESDSPSSITDKQRPLSNKEKVARHRARVNANAAARANYLTQRRESYQRRKREGKITNTPVAELSKKQQKKMREKWKEYQRNYRARKRNNIGIQQFNFFKDQPSSVEYCYRISEEVVAKYDESVPTSHEWYQVTSEDLVSARAAETLPSTSTSCQQVHPDQIWQYQVGKEVEAGWEEHLHLNSTT</sequence>
<feature type="region of interest" description="Disordered" evidence="1">
    <location>
        <begin position="239"/>
        <end position="261"/>
    </location>
</feature>
<proteinExistence type="predicted"/>
<feature type="region of interest" description="Disordered" evidence="1">
    <location>
        <begin position="181"/>
        <end position="208"/>
    </location>
</feature>
<evidence type="ECO:0000313" key="3">
    <source>
        <dbReference type="Proteomes" id="UP001314229"/>
    </source>
</evidence>
<protein>
    <submittedName>
        <fullName evidence="2">Uncharacterized protein LOC128384103</fullName>
    </submittedName>
</protein>
<feature type="compositionally biased region" description="Basic and acidic residues" evidence="1">
    <location>
        <begin position="38"/>
        <end position="52"/>
    </location>
</feature>
<feature type="region of interest" description="Disordered" evidence="1">
    <location>
        <begin position="90"/>
        <end position="115"/>
    </location>
</feature>
<feature type="region of interest" description="Disordered" evidence="1">
    <location>
        <begin position="1"/>
        <end position="78"/>
    </location>
</feature>
<comment type="caution">
    <text evidence="2">The sequence shown here is derived from an EMBL/GenBank/DDBJ whole genome shotgun (WGS) entry which is preliminary data.</text>
</comment>
<feature type="compositionally biased region" description="Polar residues" evidence="1">
    <location>
        <begin position="244"/>
        <end position="253"/>
    </location>
</feature>
<organism evidence="2 3">
    <name type="scientific">Scomber scombrus</name>
    <name type="common">Atlantic mackerel</name>
    <name type="synonym">Scomber vernalis</name>
    <dbReference type="NCBI Taxonomy" id="13677"/>
    <lineage>
        <taxon>Eukaryota</taxon>
        <taxon>Metazoa</taxon>
        <taxon>Chordata</taxon>
        <taxon>Craniata</taxon>
        <taxon>Vertebrata</taxon>
        <taxon>Euteleostomi</taxon>
        <taxon>Actinopterygii</taxon>
        <taxon>Neopterygii</taxon>
        <taxon>Teleostei</taxon>
        <taxon>Neoteleostei</taxon>
        <taxon>Acanthomorphata</taxon>
        <taxon>Pelagiaria</taxon>
        <taxon>Scombriformes</taxon>
        <taxon>Scombridae</taxon>
        <taxon>Scomber</taxon>
    </lineage>
</organism>
<feature type="compositionally biased region" description="Basic and acidic residues" evidence="1">
    <location>
        <begin position="301"/>
        <end position="316"/>
    </location>
</feature>
<dbReference type="EMBL" id="CAWUFR010001015">
    <property type="protein sequence ID" value="CAK6982425.1"/>
    <property type="molecule type" value="Genomic_DNA"/>
</dbReference>
<name>A0AAV1QFZ0_SCOSC</name>
<dbReference type="Proteomes" id="UP001314229">
    <property type="component" value="Unassembled WGS sequence"/>
</dbReference>
<feature type="compositionally biased region" description="Low complexity" evidence="1">
    <location>
        <begin position="17"/>
        <end position="36"/>
    </location>
</feature>
<feature type="compositionally biased region" description="Basic and acidic residues" evidence="1">
    <location>
        <begin position="427"/>
        <end position="444"/>
    </location>
</feature>
<feature type="compositionally biased region" description="Acidic residues" evidence="1">
    <location>
        <begin position="186"/>
        <end position="201"/>
    </location>
</feature>
<dbReference type="AlphaFoldDB" id="A0AAV1QFZ0"/>
<feature type="compositionally biased region" description="Polar residues" evidence="1">
    <location>
        <begin position="389"/>
        <end position="402"/>
    </location>
</feature>
<gene>
    <name evidence="2" type="ORF">FSCOSCO3_A036113</name>
</gene>
<feature type="region of interest" description="Disordered" evidence="1">
    <location>
        <begin position="282"/>
        <end position="335"/>
    </location>
</feature>
<feature type="region of interest" description="Disordered" evidence="1">
    <location>
        <begin position="372"/>
        <end position="520"/>
    </location>
</feature>
<keyword evidence="3" id="KW-1185">Reference proteome</keyword>
<feature type="compositionally biased region" description="Polar residues" evidence="1">
    <location>
        <begin position="54"/>
        <end position="63"/>
    </location>
</feature>
<evidence type="ECO:0000256" key="1">
    <source>
        <dbReference type="SAM" id="MobiDB-lite"/>
    </source>
</evidence>
<reference evidence="2 3" key="1">
    <citation type="submission" date="2024-01" db="EMBL/GenBank/DDBJ databases">
        <authorList>
            <person name="Alioto T."/>
            <person name="Alioto T."/>
            <person name="Gomez Garrido J."/>
        </authorList>
    </citation>
    <scope>NUCLEOTIDE SEQUENCE [LARGE SCALE GENOMIC DNA]</scope>
</reference>